<dbReference type="GO" id="GO:0008972">
    <property type="term" value="F:phosphomethylpyrimidine kinase activity"/>
    <property type="evidence" value="ECO:0007669"/>
    <property type="project" value="InterPro"/>
</dbReference>
<proteinExistence type="predicted"/>
<evidence type="ECO:0000256" key="5">
    <source>
        <dbReference type="ARBA" id="ARBA00022777"/>
    </source>
</evidence>
<dbReference type="CDD" id="cd01169">
    <property type="entry name" value="HMPP_kinase"/>
    <property type="match status" value="1"/>
</dbReference>
<evidence type="ECO:0000256" key="4">
    <source>
        <dbReference type="ARBA" id="ARBA00022741"/>
    </source>
</evidence>
<organism evidence="8 9">
    <name type="scientific">Devosia elaeis</name>
    <dbReference type="NCBI Taxonomy" id="1770058"/>
    <lineage>
        <taxon>Bacteria</taxon>
        <taxon>Pseudomonadati</taxon>
        <taxon>Pseudomonadota</taxon>
        <taxon>Alphaproteobacteria</taxon>
        <taxon>Hyphomicrobiales</taxon>
        <taxon>Devosiaceae</taxon>
        <taxon>Devosia</taxon>
    </lineage>
</organism>
<name>A0A178I4D1_9HYPH</name>
<dbReference type="SUPFAM" id="SSF53613">
    <property type="entry name" value="Ribokinase-like"/>
    <property type="match status" value="1"/>
</dbReference>
<dbReference type="UniPathway" id="UPA00060">
    <property type="reaction ID" value="UER00138"/>
</dbReference>
<dbReference type="EC" id="2.7.1.49" evidence="2"/>
<dbReference type="Proteomes" id="UP000078389">
    <property type="component" value="Unassembled WGS sequence"/>
</dbReference>
<dbReference type="STRING" id="1770058.A3840_00910"/>
<keyword evidence="3" id="KW-0808">Transferase</keyword>
<comment type="pathway">
    <text evidence="1">Cofactor biosynthesis; thiamine diphosphate biosynthesis.</text>
</comment>
<evidence type="ECO:0000313" key="8">
    <source>
        <dbReference type="EMBL" id="OAM83693.1"/>
    </source>
</evidence>
<dbReference type="Gene3D" id="3.40.1190.20">
    <property type="match status" value="1"/>
</dbReference>
<dbReference type="OrthoDB" id="9810880at2"/>
<dbReference type="Pfam" id="PF08543">
    <property type="entry name" value="Phos_pyr_kin"/>
    <property type="match status" value="1"/>
</dbReference>
<dbReference type="InterPro" id="IPR004399">
    <property type="entry name" value="HMP/HMP-P_kinase_dom"/>
</dbReference>
<dbReference type="InterPro" id="IPR029056">
    <property type="entry name" value="Ribokinase-like"/>
</dbReference>
<accession>A0A178I4D1</accession>
<dbReference type="RefSeq" id="WP_067450506.1">
    <property type="nucleotide sequence ID" value="NZ_LVVY01000006.1"/>
</dbReference>
<keyword evidence="5 8" id="KW-0418">Kinase</keyword>
<protein>
    <recommendedName>
        <fullName evidence="2">hydroxymethylpyrimidine kinase</fullName>
        <ecNumber evidence="2">2.7.1.49</ecNumber>
    </recommendedName>
</protein>
<evidence type="ECO:0000256" key="2">
    <source>
        <dbReference type="ARBA" id="ARBA00012135"/>
    </source>
</evidence>
<dbReference type="FunFam" id="3.40.1190.20:FF:000003">
    <property type="entry name" value="Phosphomethylpyrimidine kinase ThiD"/>
    <property type="match status" value="1"/>
</dbReference>
<keyword evidence="9" id="KW-1185">Reference proteome</keyword>
<evidence type="ECO:0000256" key="1">
    <source>
        <dbReference type="ARBA" id="ARBA00004948"/>
    </source>
</evidence>
<dbReference type="AlphaFoldDB" id="A0A178I4D1"/>
<evidence type="ECO:0000259" key="7">
    <source>
        <dbReference type="Pfam" id="PF08543"/>
    </source>
</evidence>
<dbReference type="GO" id="GO:0009228">
    <property type="term" value="P:thiamine biosynthetic process"/>
    <property type="evidence" value="ECO:0007669"/>
    <property type="project" value="InterPro"/>
</dbReference>
<evidence type="ECO:0000256" key="3">
    <source>
        <dbReference type="ARBA" id="ARBA00022679"/>
    </source>
</evidence>
<reference evidence="8 9" key="1">
    <citation type="submission" date="2016-03" db="EMBL/GenBank/DDBJ databases">
        <title>Genome sequencing of Devosia sp. S37.</title>
        <authorList>
            <person name="Mohd Nor M."/>
        </authorList>
    </citation>
    <scope>NUCLEOTIDE SEQUENCE [LARGE SCALE GENOMIC DNA]</scope>
    <source>
        <strain evidence="8 9">S37</strain>
    </source>
</reference>
<dbReference type="GO" id="GO:0005829">
    <property type="term" value="C:cytosol"/>
    <property type="evidence" value="ECO:0007669"/>
    <property type="project" value="TreeGrafter"/>
</dbReference>
<dbReference type="EMBL" id="LVVY01000006">
    <property type="protein sequence ID" value="OAM83693.1"/>
    <property type="molecule type" value="Genomic_DNA"/>
</dbReference>
<keyword evidence="6" id="KW-0067">ATP-binding</keyword>
<dbReference type="GO" id="GO:0008902">
    <property type="term" value="F:hydroxymethylpyrimidine kinase activity"/>
    <property type="evidence" value="ECO:0007669"/>
    <property type="project" value="UniProtKB-EC"/>
</dbReference>
<dbReference type="GO" id="GO:0009229">
    <property type="term" value="P:thiamine diphosphate biosynthetic process"/>
    <property type="evidence" value="ECO:0007669"/>
    <property type="project" value="UniProtKB-UniPathway"/>
</dbReference>
<dbReference type="PANTHER" id="PTHR20858">
    <property type="entry name" value="PHOSPHOMETHYLPYRIMIDINE KINASE"/>
    <property type="match status" value="1"/>
</dbReference>
<dbReference type="GO" id="GO:0005524">
    <property type="term" value="F:ATP binding"/>
    <property type="evidence" value="ECO:0007669"/>
    <property type="project" value="UniProtKB-KW"/>
</dbReference>
<evidence type="ECO:0000313" key="9">
    <source>
        <dbReference type="Proteomes" id="UP000078389"/>
    </source>
</evidence>
<dbReference type="NCBIfam" id="TIGR00097">
    <property type="entry name" value="HMP-P_kinase"/>
    <property type="match status" value="1"/>
</dbReference>
<evidence type="ECO:0000256" key="6">
    <source>
        <dbReference type="ARBA" id="ARBA00022840"/>
    </source>
</evidence>
<gene>
    <name evidence="8" type="ORF">A3840_00910</name>
</gene>
<dbReference type="PANTHER" id="PTHR20858:SF17">
    <property type="entry name" value="HYDROXYMETHYLPYRIMIDINE_PHOSPHOMETHYLPYRIMIDINE KINASE THI20-RELATED"/>
    <property type="match status" value="1"/>
</dbReference>
<comment type="caution">
    <text evidence="8">The sequence shown here is derived from an EMBL/GenBank/DDBJ whole genome shotgun (WGS) entry which is preliminary data.</text>
</comment>
<keyword evidence="4" id="KW-0547">Nucleotide-binding</keyword>
<feature type="domain" description="Pyridoxamine kinase/Phosphomethylpyrimidine kinase" evidence="7">
    <location>
        <begin position="12"/>
        <end position="248"/>
    </location>
</feature>
<dbReference type="InterPro" id="IPR013749">
    <property type="entry name" value="PM/HMP-P_kinase-1"/>
</dbReference>
<sequence>MTPVALTIAGSDSGGGTGIQADLKTFSAFGVFGTSAITAVTAQNSMCVAAVHVIPAEMVAAQIEAVFADLPVASVKVGMLGNADVIAAVAERLARHGASGIVLDPVLVATSGARLLPEEALDALRALLLPRAQLLTPNLPEAAALTGSQIAKDEAAMIIQARALLAMGPQAVLIKGGHGTGRQSTDLLVDAGGVTRFAAERLDVGEFHGGGCIFSAAIAAGLARGWPLAASIARAKHFISRTLAAAPSRALGSGARLLHPDHPTEEAFWP</sequence>